<proteinExistence type="predicted"/>
<dbReference type="EMBL" id="ML213508">
    <property type="protein sequence ID" value="TFK52922.1"/>
    <property type="molecule type" value="Genomic_DNA"/>
</dbReference>
<evidence type="ECO:0000256" key="1">
    <source>
        <dbReference type="SAM" id="MobiDB-lite"/>
    </source>
</evidence>
<accession>A0A5C3N6S9</accession>
<name>A0A5C3N6S9_9AGAM</name>
<feature type="region of interest" description="Disordered" evidence="1">
    <location>
        <begin position="51"/>
        <end position="106"/>
    </location>
</feature>
<dbReference type="Proteomes" id="UP000305948">
    <property type="component" value="Unassembled WGS sequence"/>
</dbReference>
<evidence type="ECO:0000313" key="2">
    <source>
        <dbReference type="EMBL" id="TFK52922.1"/>
    </source>
</evidence>
<feature type="compositionally biased region" description="Basic and acidic residues" evidence="1">
    <location>
        <begin position="52"/>
        <end position="61"/>
    </location>
</feature>
<protein>
    <submittedName>
        <fullName evidence="2">Uncharacterized protein</fullName>
    </submittedName>
</protein>
<evidence type="ECO:0000313" key="3">
    <source>
        <dbReference type="Proteomes" id="UP000305948"/>
    </source>
</evidence>
<gene>
    <name evidence="2" type="ORF">OE88DRAFT_1643659</name>
</gene>
<reference evidence="2 3" key="1">
    <citation type="journal article" date="2019" name="Nat. Ecol. Evol.">
        <title>Megaphylogeny resolves global patterns of mushroom evolution.</title>
        <authorList>
            <person name="Varga T."/>
            <person name="Krizsan K."/>
            <person name="Foldi C."/>
            <person name="Dima B."/>
            <person name="Sanchez-Garcia M."/>
            <person name="Sanchez-Ramirez S."/>
            <person name="Szollosi G.J."/>
            <person name="Szarkandi J.G."/>
            <person name="Papp V."/>
            <person name="Albert L."/>
            <person name="Andreopoulos W."/>
            <person name="Angelini C."/>
            <person name="Antonin V."/>
            <person name="Barry K.W."/>
            <person name="Bougher N.L."/>
            <person name="Buchanan P."/>
            <person name="Buyck B."/>
            <person name="Bense V."/>
            <person name="Catcheside P."/>
            <person name="Chovatia M."/>
            <person name="Cooper J."/>
            <person name="Damon W."/>
            <person name="Desjardin D."/>
            <person name="Finy P."/>
            <person name="Geml J."/>
            <person name="Haridas S."/>
            <person name="Hughes K."/>
            <person name="Justo A."/>
            <person name="Karasinski D."/>
            <person name="Kautmanova I."/>
            <person name="Kiss B."/>
            <person name="Kocsube S."/>
            <person name="Kotiranta H."/>
            <person name="LaButti K.M."/>
            <person name="Lechner B.E."/>
            <person name="Liimatainen K."/>
            <person name="Lipzen A."/>
            <person name="Lukacs Z."/>
            <person name="Mihaltcheva S."/>
            <person name="Morgado L.N."/>
            <person name="Niskanen T."/>
            <person name="Noordeloos M.E."/>
            <person name="Ohm R.A."/>
            <person name="Ortiz-Santana B."/>
            <person name="Ovrebo C."/>
            <person name="Racz N."/>
            <person name="Riley R."/>
            <person name="Savchenko A."/>
            <person name="Shiryaev A."/>
            <person name="Soop K."/>
            <person name="Spirin V."/>
            <person name="Szebenyi C."/>
            <person name="Tomsovsky M."/>
            <person name="Tulloss R.E."/>
            <person name="Uehling J."/>
            <person name="Grigoriev I.V."/>
            <person name="Vagvolgyi C."/>
            <person name="Papp T."/>
            <person name="Martin F.M."/>
            <person name="Miettinen O."/>
            <person name="Hibbett D.S."/>
            <person name="Nagy L.G."/>
        </authorList>
    </citation>
    <scope>NUCLEOTIDE SEQUENCE [LARGE SCALE GENOMIC DNA]</scope>
    <source>
        <strain evidence="2 3">OMC1185</strain>
    </source>
</reference>
<organism evidence="2 3">
    <name type="scientific">Heliocybe sulcata</name>
    <dbReference type="NCBI Taxonomy" id="5364"/>
    <lineage>
        <taxon>Eukaryota</taxon>
        <taxon>Fungi</taxon>
        <taxon>Dikarya</taxon>
        <taxon>Basidiomycota</taxon>
        <taxon>Agaricomycotina</taxon>
        <taxon>Agaricomycetes</taxon>
        <taxon>Gloeophyllales</taxon>
        <taxon>Gloeophyllaceae</taxon>
        <taxon>Heliocybe</taxon>
    </lineage>
</organism>
<sequence>MERPFHRSRRGVLGLHCCHLSSVSRLDEPGETTGERGNLRRANTSIYVVDKVPSKAEREGQGETAGCTDDGEKRSMRDGVAGGCAQERPSASSSEGRVECRGTKAQPGRLESPYEITIVLGGNHVGREMSVFNETNDLTVLRVVPEEDRLWELASVVET</sequence>
<keyword evidence="3" id="KW-1185">Reference proteome</keyword>
<dbReference type="AlphaFoldDB" id="A0A5C3N6S9"/>